<dbReference type="EMBL" id="JBHUEE010000002">
    <property type="protein sequence ID" value="MFD1717392.1"/>
    <property type="molecule type" value="Genomic_DNA"/>
</dbReference>
<proteinExistence type="predicted"/>
<protein>
    <recommendedName>
        <fullName evidence="4">3'(2'),5-bisphosphonucleoside 3'(2')-phosphohydrolase</fullName>
    </recommendedName>
    <alternativeName>
        <fullName evidence="5">DPNPase</fullName>
    </alternativeName>
</protein>
<keyword evidence="2" id="KW-0479">Metal-binding</keyword>
<dbReference type="InterPro" id="IPR020583">
    <property type="entry name" value="Inositol_monoP_metal-BS"/>
</dbReference>
<evidence type="ECO:0000256" key="4">
    <source>
        <dbReference type="ARBA" id="ARBA00041694"/>
    </source>
</evidence>
<dbReference type="PANTHER" id="PTHR43028:SF5">
    <property type="entry name" value="3'(2'),5'-BISPHOSPHATE NUCLEOTIDASE 1"/>
    <property type="match status" value="1"/>
</dbReference>
<gene>
    <name evidence="6" type="ORF">ACFSE6_06075</name>
</gene>
<organism evidence="6 7">
    <name type="scientific">Georgenia deserti</name>
    <dbReference type="NCBI Taxonomy" id="2093781"/>
    <lineage>
        <taxon>Bacteria</taxon>
        <taxon>Bacillati</taxon>
        <taxon>Actinomycetota</taxon>
        <taxon>Actinomycetes</taxon>
        <taxon>Micrococcales</taxon>
        <taxon>Bogoriellaceae</taxon>
        <taxon>Georgenia</taxon>
    </lineage>
</organism>
<dbReference type="InterPro" id="IPR050725">
    <property type="entry name" value="CysQ/Inositol_MonoPase"/>
</dbReference>
<comment type="caution">
    <text evidence="6">The sequence shown here is derived from an EMBL/GenBank/DDBJ whole genome shotgun (WGS) entry which is preliminary data.</text>
</comment>
<dbReference type="SUPFAM" id="SSF56655">
    <property type="entry name" value="Carbohydrate phosphatase"/>
    <property type="match status" value="1"/>
</dbReference>
<dbReference type="GO" id="GO:0008441">
    <property type="term" value="F:3'(2'),5'-bisphosphate nucleotidase activity"/>
    <property type="evidence" value="ECO:0007669"/>
    <property type="project" value="UniProtKB-EC"/>
</dbReference>
<accession>A0ABW4L2N0</accession>
<reference evidence="7" key="1">
    <citation type="journal article" date="2019" name="Int. J. Syst. Evol. Microbiol.">
        <title>The Global Catalogue of Microorganisms (GCM) 10K type strain sequencing project: providing services to taxonomists for standard genome sequencing and annotation.</title>
        <authorList>
            <consortium name="The Broad Institute Genomics Platform"/>
            <consortium name="The Broad Institute Genome Sequencing Center for Infectious Disease"/>
            <person name="Wu L."/>
            <person name="Ma J."/>
        </authorList>
    </citation>
    <scope>NUCLEOTIDE SEQUENCE [LARGE SCALE GENOMIC DNA]</scope>
    <source>
        <strain evidence="7">JCM 17130</strain>
    </source>
</reference>
<evidence type="ECO:0000256" key="1">
    <source>
        <dbReference type="ARBA" id="ARBA00001625"/>
    </source>
</evidence>
<evidence type="ECO:0000256" key="2">
    <source>
        <dbReference type="ARBA" id="ARBA00022723"/>
    </source>
</evidence>
<evidence type="ECO:0000256" key="3">
    <source>
        <dbReference type="ARBA" id="ARBA00022842"/>
    </source>
</evidence>
<dbReference type="Gene3D" id="3.30.540.10">
    <property type="entry name" value="Fructose-1,6-Bisphosphatase, subunit A, domain 1"/>
    <property type="match status" value="1"/>
</dbReference>
<sequence>MRGEEFAADLATSAGEVLLAIRKEHLAAGTAEGKALAKAGDRGAQEHIAERLAAERPDDAVLSEEAADDLRRLESERVWIIDPLDGTREYSEDRHDWAVHVALWERGSLTAGAVALPGLGTTLSTAGEFPDLGPPAEPIRLAVSRSRASDLVKAVAAEYGAELVPMGSAGYKVSAVVRGEVDAYVHSGGQYEWDSAAPVAVAAAAGLHTSRIDGSALEYNREDPYLPDLLVCRPSLAKGLLEIIGQHQAV</sequence>
<dbReference type="Pfam" id="PF00459">
    <property type="entry name" value="Inositol_P"/>
    <property type="match status" value="2"/>
</dbReference>
<evidence type="ECO:0000313" key="6">
    <source>
        <dbReference type="EMBL" id="MFD1717392.1"/>
    </source>
</evidence>
<dbReference type="Gene3D" id="3.40.190.80">
    <property type="match status" value="1"/>
</dbReference>
<evidence type="ECO:0000313" key="7">
    <source>
        <dbReference type="Proteomes" id="UP001597277"/>
    </source>
</evidence>
<dbReference type="RefSeq" id="WP_388003532.1">
    <property type="nucleotide sequence ID" value="NZ_JBHUEE010000002.1"/>
</dbReference>
<evidence type="ECO:0000256" key="5">
    <source>
        <dbReference type="ARBA" id="ARBA00042530"/>
    </source>
</evidence>
<dbReference type="PANTHER" id="PTHR43028">
    <property type="entry name" value="3'(2'),5'-BISPHOSPHATE NUCLEOTIDASE 1"/>
    <property type="match status" value="1"/>
</dbReference>
<dbReference type="Proteomes" id="UP001597277">
    <property type="component" value="Unassembled WGS sequence"/>
</dbReference>
<comment type="catalytic activity">
    <reaction evidence="1">
        <text>adenosine 3',5'-bisphosphate + H2O = AMP + phosphate</text>
        <dbReference type="Rhea" id="RHEA:10040"/>
        <dbReference type="ChEBI" id="CHEBI:15377"/>
        <dbReference type="ChEBI" id="CHEBI:43474"/>
        <dbReference type="ChEBI" id="CHEBI:58343"/>
        <dbReference type="ChEBI" id="CHEBI:456215"/>
        <dbReference type="EC" id="3.1.3.7"/>
    </reaction>
</comment>
<dbReference type="InterPro" id="IPR000760">
    <property type="entry name" value="Inositol_monophosphatase-like"/>
</dbReference>
<name>A0ABW4L2N0_9MICO</name>
<keyword evidence="7" id="KW-1185">Reference proteome</keyword>
<keyword evidence="3" id="KW-0460">Magnesium</keyword>
<dbReference type="CDD" id="cd01638">
    <property type="entry name" value="CysQ"/>
    <property type="match status" value="1"/>
</dbReference>
<keyword evidence="6" id="KW-0378">Hydrolase</keyword>
<dbReference type="PROSITE" id="PS00629">
    <property type="entry name" value="IMP_1"/>
    <property type="match status" value="1"/>
</dbReference>